<sequence length="107" mass="11918">MLIYTVGLRLGCLLHAGGRCAQPSDDYRVFAWPPDATRPLVRIHGDQSRDSGNITFFGCSFKFDSFSPHPLGKRASFSPVLVSVFFPTPTNYIRERSLSSTRPPAQK</sequence>
<dbReference type="AlphaFoldDB" id="A0A8K0T814"/>
<dbReference type="EMBL" id="JAGPXD010000005">
    <property type="protein sequence ID" value="KAH7353771.1"/>
    <property type="molecule type" value="Genomic_DNA"/>
</dbReference>
<protein>
    <recommendedName>
        <fullName evidence="4">Secreted protein</fullName>
    </recommendedName>
</protein>
<accession>A0A8K0T814</accession>
<reference evidence="2" key="1">
    <citation type="journal article" date="2021" name="Nat. Commun.">
        <title>Genetic determinants of endophytism in the Arabidopsis root mycobiome.</title>
        <authorList>
            <person name="Mesny F."/>
            <person name="Miyauchi S."/>
            <person name="Thiergart T."/>
            <person name="Pickel B."/>
            <person name="Atanasova L."/>
            <person name="Karlsson M."/>
            <person name="Huettel B."/>
            <person name="Barry K.W."/>
            <person name="Haridas S."/>
            <person name="Chen C."/>
            <person name="Bauer D."/>
            <person name="Andreopoulos W."/>
            <person name="Pangilinan J."/>
            <person name="LaButti K."/>
            <person name="Riley R."/>
            <person name="Lipzen A."/>
            <person name="Clum A."/>
            <person name="Drula E."/>
            <person name="Henrissat B."/>
            <person name="Kohler A."/>
            <person name="Grigoriev I.V."/>
            <person name="Martin F.M."/>
            <person name="Hacquard S."/>
        </authorList>
    </citation>
    <scope>NUCLEOTIDE SEQUENCE</scope>
    <source>
        <strain evidence="2">MPI-CAGE-AT-0016</strain>
    </source>
</reference>
<keyword evidence="3" id="KW-1185">Reference proteome</keyword>
<evidence type="ECO:0000313" key="3">
    <source>
        <dbReference type="Proteomes" id="UP000813385"/>
    </source>
</evidence>
<feature type="signal peptide" evidence="1">
    <location>
        <begin position="1"/>
        <end position="21"/>
    </location>
</feature>
<organism evidence="2 3">
    <name type="scientific">Plectosphaerella cucumerina</name>
    <dbReference type="NCBI Taxonomy" id="40658"/>
    <lineage>
        <taxon>Eukaryota</taxon>
        <taxon>Fungi</taxon>
        <taxon>Dikarya</taxon>
        <taxon>Ascomycota</taxon>
        <taxon>Pezizomycotina</taxon>
        <taxon>Sordariomycetes</taxon>
        <taxon>Hypocreomycetidae</taxon>
        <taxon>Glomerellales</taxon>
        <taxon>Plectosphaerellaceae</taxon>
        <taxon>Plectosphaerella</taxon>
    </lineage>
</organism>
<evidence type="ECO:0000256" key="1">
    <source>
        <dbReference type="SAM" id="SignalP"/>
    </source>
</evidence>
<gene>
    <name evidence="2" type="ORF">B0T11DRAFT_120554</name>
</gene>
<name>A0A8K0T814_9PEZI</name>
<proteinExistence type="predicted"/>
<feature type="chain" id="PRO_5035463225" description="Secreted protein" evidence="1">
    <location>
        <begin position="22"/>
        <end position="107"/>
    </location>
</feature>
<dbReference type="Proteomes" id="UP000813385">
    <property type="component" value="Unassembled WGS sequence"/>
</dbReference>
<evidence type="ECO:0000313" key="2">
    <source>
        <dbReference type="EMBL" id="KAH7353771.1"/>
    </source>
</evidence>
<evidence type="ECO:0008006" key="4">
    <source>
        <dbReference type="Google" id="ProtNLM"/>
    </source>
</evidence>
<comment type="caution">
    <text evidence="2">The sequence shown here is derived from an EMBL/GenBank/DDBJ whole genome shotgun (WGS) entry which is preliminary data.</text>
</comment>
<keyword evidence="1" id="KW-0732">Signal</keyword>